<evidence type="ECO:0000256" key="3">
    <source>
        <dbReference type="ARBA" id="ARBA00007980"/>
    </source>
</evidence>
<dbReference type="Gene3D" id="2.20.25.10">
    <property type="match status" value="1"/>
</dbReference>
<dbReference type="GO" id="GO:0046982">
    <property type="term" value="F:protein heterodimerization activity"/>
    <property type="evidence" value="ECO:0007669"/>
    <property type="project" value="InterPro"/>
</dbReference>
<sequence length="127" mass="13971">MKILSLNFVNCAAKACKATAESFPLHPKDAELVQDEIELNPAMLINVLPRLDWAALRTTSSELGFPQLPEQAPTAEELQADEKTLKDLHHLLLETQISEGKLVCGNCGHEYAIKEGIANFLLPSHLV</sequence>
<proteinExistence type="inferred from homology"/>
<dbReference type="Pfam" id="PF03966">
    <property type="entry name" value="Trm112p"/>
    <property type="match status" value="1"/>
</dbReference>
<evidence type="ECO:0000256" key="1">
    <source>
        <dbReference type="ARBA" id="ARBA00004123"/>
    </source>
</evidence>
<keyword evidence="4" id="KW-0963">Cytoplasm</keyword>
<dbReference type="GO" id="GO:0070476">
    <property type="term" value="P:rRNA (guanine-N7)-methylation"/>
    <property type="evidence" value="ECO:0007669"/>
    <property type="project" value="TreeGrafter"/>
</dbReference>
<evidence type="ECO:0000256" key="4">
    <source>
        <dbReference type="ARBA" id="ARBA00022490"/>
    </source>
</evidence>
<dbReference type="FunFam" id="2.20.25.10:FF:000021">
    <property type="entry name" value="Multifunctional methyltransferase subunit trm112"/>
    <property type="match status" value="1"/>
</dbReference>
<comment type="similarity">
    <text evidence="3">Belongs to the TRM112 family.</text>
</comment>
<dbReference type="PANTHER" id="PTHR12773">
    <property type="entry name" value="UPF0315 PROTEIN-RELATED"/>
    <property type="match status" value="1"/>
</dbReference>
<dbReference type="GO" id="GO:0005737">
    <property type="term" value="C:cytoplasm"/>
    <property type="evidence" value="ECO:0007669"/>
    <property type="project" value="UniProtKB-SubCell"/>
</dbReference>
<organism evidence="8 9">
    <name type="scientific">Beauveria brongniartii RCEF 3172</name>
    <dbReference type="NCBI Taxonomy" id="1081107"/>
    <lineage>
        <taxon>Eukaryota</taxon>
        <taxon>Fungi</taxon>
        <taxon>Dikarya</taxon>
        <taxon>Ascomycota</taxon>
        <taxon>Pezizomycotina</taxon>
        <taxon>Sordariomycetes</taxon>
        <taxon>Hypocreomycetidae</taxon>
        <taxon>Hypocreales</taxon>
        <taxon>Cordycipitaceae</taxon>
        <taxon>Beauveria</taxon>
        <taxon>Beauveria brongniartii</taxon>
    </lineage>
</organism>
<dbReference type="InterPro" id="IPR005651">
    <property type="entry name" value="Trm112-like"/>
</dbReference>
<accession>A0A167FH94</accession>
<dbReference type="SUPFAM" id="SSF158997">
    <property type="entry name" value="Trm112p-like"/>
    <property type="match status" value="1"/>
</dbReference>
<dbReference type="AlphaFoldDB" id="A0A167FH94"/>
<evidence type="ECO:0000256" key="6">
    <source>
        <dbReference type="ARBA" id="ARBA00069342"/>
    </source>
</evidence>
<evidence type="ECO:0000256" key="5">
    <source>
        <dbReference type="ARBA" id="ARBA00023242"/>
    </source>
</evidence>
<evidence type="ECO:0000256" key="7">
    <source>
        <dbReference type="ARBA" id="ARBA00083044"/>
    </source>
</evidence>
<dbReference type="Proteomes" id="UP000076863">
    <property type="component" value="Unassembled WGS sequence"/>
</dbReference>
<reference evidence="8 9" key="1">
    <citation type="journal article" date="2016" name="Genome Biol. Evol.">
        <title>Divergent and convergent evolution of fungal pathogenicity.</title>
        <authorList>
            <person name="Shang Y."/>
            <person name="Xiao G."/>
            <person name="Zheng P."/>
            <person name="Cen K."/>
            <person name="Zhan S."/>
            <person name="Wang C."/>
        </authorList>
    </citation>
    <scope>NUCLEOTIDE SEQUENCE [LARGE SCALE GENOMIC DNA]</scope>
    <source>
        <strain evidence="8 9">RCEF 3172</strain>
    </source>
</reference>
<gene>
    <name evidence="8" type="ORF">BBO_03843</name>
</gene>
<dbReference type="GO" id="GO:0005634">
    <property type="term" value="C:nucleus"/>
    <property type="evidence" value="ECO:0007669"/>
    <property type="project" value="UniProtKB-SubCell"/>
</dbReference>
<dbReference type="EMBL" id="AZHA01000009">
    <property type="protein sequence ID" value="OAA45265.1"/>
    <property type="molecule type" value="Genomic_DNA"/>
</dbReference>
<evidence type="ECO:0000313" key="8">
    <source>
        <dbReference type="EMBL" id="OAA45265.1"/>
    </source>
</evidence>
<name>A0A167FH94_9HYPO</name>
<evidence type="ECO:0000313" key="9">
    <source>
        <dbReference type="Proteomes" id="UP000076863"/>
    </source>
</evidence>
<dbReference type="InterPro" id="IPR039127">
    <property type="entry name" value="Trm112"/>
</dbReference>
<dbReference type="GO" id="GO:0030488">
    <property type="term" value="P:tRNA methylation"/>
    <property type="evidence" value="ECO:0007669"/>
    <property type="project" value="TreeGrafter"/>
</dbReference>
<evidence type="ECO:0000256" key="2">
    <source>
        <dbReference type="ARBA" id="ARBA00004496"/>
    </source>
</evidence>
<comment type="caution">
    <text evidence="8">The sequence shown here is derived from an EMBL/GenBank/DDBJ whole genome shotgun (WGS) entry which is preliminary data.</text>
</comment>
<dbReference type="PANTHER" id="PTHR12773:SF0">
    <property type="entry name" value="MULTIFUNCTIONAL METHYLTRANSFERASE SUBUNIT TRM112-LIKE PROTEIN"/>
    <property type="match status" value="1"/>
</dbReference>
<keyword evidence="5" id="KW-0539">Nucleus</keyword>
<protein>
    <recommendedName>
        <fullName evidence="6">Multifunctional methyltransferase subunit trm112</fullName>
    </recommendedName>
    <alternativeName>
        <fullName evidence="7">eRF1 methyltransferase subunit trm112</fullName>
    </alternativeName>
</protein>
<keyword evidence="9" id="KW-1185">Reference proteome</keyword>
<comment type="subcellular location">
    <subcellularLocation>
        <location evidence="2">Cytoplasm</location>
    </subcellularLocation>
    <subcellularLocation>
        <location evidence="1">Nucleus</location>
    </subcellularLocation>
</comment>
<dbReference type="OrthoDB" id="2187549at2759"/>